<protein>
    <submittedName>
        <fullName evidence="2">Uncharacterized protein</fullName>
    </submittedName>
</protein>
<sequence length="217" mass="23651">LFGHQRALVTTNLAHPFRKGYFAECERRIRETYDALYANTLEEAVAFADKEHVTHLVYRVGMFTATDKHLFEPIGTEVAALFKKRKPRGFALQYPPPSSVVYGAGSRDLMVVDVEKLKQAIARGERGGPPAKVEKKDDKNDKKNDTKGVNDAKGADAKATDVNGADDANDGDTANDATVKGAAVKGGADMKAKKVDTAKSIDLKRVNVPRSPLRLKP</sequence>
<dbReference type="InParanoid" id="E9I7S2"/>
<feature type="compositionally biased region" description="Basic and acidic residues" evidence="1">
    <location>
        <begin position="121"/>
        <end position="159"/>
    </location>
</feature>
<evidence type="ECO:0000256" key="1">
    <source>
        <dbReference type="SAM" id="MobiDB-lite"/>
    </source>
</evidence>
<dbReference type="EMBL" id="GL737452">
    <property type="protein sequence ID" value="EFX59958.1"/>
    <property type="molecule type" value="Genomic_DNA"/>
</dbReference>
<keyword evidence="3" id="KW-1185">Reference proteome</keyword>
<dbReference type="KEGG" id="dpx:DAPPUDRAFT_280122"/>
<gene>
    <name evidence="2" type="ORF">DAPPUDRAFT_280122</name>
</gene>
<feature type="compositionally biased region" description="Basic and acidic residues" evidence="1">
    <location>
        <begin position="188"/>
        <end position="205"/>
    </location>
</feature>
<dbReference type="HOGENOM" id="CLU_1273390_0_0_1"/>
<proteinExistence type="predicted"/>
<feature type="non-terminal residue" evidence="2">
    <location>
        <position position="1"/>
    </location>
</feature>
<feature type="compositionally biased region" description="Low complexity" evidence="1">
    <location>
        <begin position="160"/>
        <end position="187"/>
    </location>
</feature>
<dbReference type="Proteomes" id="UP000000305">
    <property type="component" value="Unassembled WGS sequence"/>
</dbReference>
<organism evidence="2 3">
    <name type="scientific">Daphnia pulex</name>
    <name type="common">Water flea</name>
    <dbReference type="NCBI Taxonomy" id="6669"/>
    <lineage>
        <taxon>Eukaryota</taxon>
        <taxon>Metazoa</taxon>
        <taxon>Ecdysozoa</taxon>
        <taxon>Arthropoda</taxon>
        <taxon>Crustacea</taxon>
        <taxon>Branchiopoda</taxon>
        <taxon>Diplostraca</taxon>
        <taxon>Cladocera</taxon>
        <taxon>Anomopoda</taxon>
        <taxon>Daphniidae</taxon>
        <taxon>Daphnia</taxon>
    </lineage>
</organism>
<feature type="region of interest" description="Disordered" evidence="1">
    <location>
        <begin position="121"/>
        <end position="217"/>
    </location>
</feature>
<dbReference type="AlphaFoldDB" id="E9I7S2"/>
<accession>E9I7S2</accession>
<evidence type="ECO:0000313" key="2">
    <source>
        <dbReference type="EMBL" id="EFX59958.1"/>
    </source>
</evidence>
<name>E9I7S2_DAPPU</name>
<reference evidence="2 3" key="1">
    <citation type="journal article" date="2011" name="Science">
        <title>The ecoresponsive genome of Daphnia pulex.</title>
        <authorList>
            <person name="Colbourne J.K."/>
            <person name="Pfrender M.E."/>
            <person name="Gilbert D."/>
            <person name="Thomas W.K."/>
            <person name="Tucker A."/>
            <person name="Oakley T.H."/>
            <person name="Tokishita S."/>
            <person name="Aerts A."/>
            <person name="Arnold G.J."/>
            <person name="Basu M.K."/>
            <person name="Bauer D.J."/>
            <person name="Caceres C.E."/>
            <person name="Carmel L."/>
            <person name="Casola C."/>
            <person name="Choi J.H."/>
            <person name="Detter J.C."/>
            <person name="Dong Q."/>
            <person name="Dusheyko S."/>
            <person name="Eads B.D."/>
            <person name="Frohlich T."/>
            <person name="Geiler-Samerotte K.A."/>
            <person name="Gerlach D."/>
            <person name="Hatcher P."/>
            <person name="Jogdeo S."/>
            <person name="Krijgsveld J."/>
            <person name="Kriventseva E.V."/>
            <person name="Kultz D."/>
            <person name="Laforsch C."/>
            <person name="Lindquist E."/>
            <person name="Lopez J."/>
            <person name="Manak J.R."/>
            <person name="Muller J."/>
            <person name="Pangilinan J."/>
            <person name="Patwardhan R.P."/>
            <person name="Pitluck S."/>
            <person name="Pritham E.J."/>
            <person name="Rechtsteiner A."/>
            <person name="Rho M."/>
            <person name="Rogozin I.B."/>
            <person name="Sakarya O."/>
            <person name="Salamov A."/>
            <person name="Schaack S."/>
            <person name="Shapiro H."/>
            <person name="Shiga Y."/>
            <person name="Skalitzky C."/>
            <person name="Smith Z."/>
            <person name="Souvorov A."/>
            <person name="Sung W."/>
            <person name="Tang Z."/>
            <person name="Tsuchiya D."/>
            <person name="Tu H."/>
            <person name="Vos H."/>
            <person name="Wang M."/>
            <person name="Wolf Y.I."/>
            <person name="Yamagata H."/>
            <person name="Yamada T."/>
            <person name="Ye Y."/>
            <person name="Shaw J.R."/>
            <person name="Andrews J."/>
            <person name="Crease T.J."/>
            <person name="Tang H."/>
            <person name="Lucas S.M."/>
            <person name="Robertson H.M."/>
            <person name="Bork P."/>
            <person name="Koonin E.V."/>
            <person name="Zdobnov E.M."/>
            <person name="Grigoriev I.V."/>
            <person name="Lynch M."/>
            <person name="Boore J.L."/>
        </authorList>
    </citation>
    <scope>NUCLEOTIDE SEQUENCE [LARGE SCALE GENOMIC DNA]</scope>
</reference>
<evidence type="ECO:0000313" key="3">
    <source>
        <dbReference type="Proteomes" id="UP000000305"/>
    </source>
</evidence>